<feature type="compositionally biased region" description="Basic and acidic residues" evidence="1">
    <location>
        <begin position="98"/>
        <end position="113"/>
    </location>
</feature>
<sequence>MEWRETQKRGDCKSWMRDWKRLNWRLERTALEVSAVLRVAAISVYSSATGTNTNQLPCLRHACSMATAAPHNHLFSLKKKTETQREPEHIQDRAQGVRKTEVAQEGKELESFF</sequence>
<keyword evidence="3" id="KW-1185">Reference proteome</keyword>
<name>A0A9N7UDR1_PLEPL</name>
<accession>A0A9N7UDR1</accession>
<proteinExistence type="predicted"/>
<evidence type="ECO:0000313" key="2">
    <source>
        <dbReference type="EMBL" id="CAB1429545.1"/>
    </source>
</evidence>
<reference evidence="2" key="1">
    <citation type="submission" date="2020-03" db="EMBL/GenBank/DDBJ databases">
        <authorList>
            <person name="Weist P."/>
        </authorList>
    </citation>
    <scope>NUCLEOTIDE SEQUENCE</scope>
</reference>
<dbReference type="Proteomes" id="UP001153269">
    <property type="component" value="Unassembled WGS sequence"/>
</dbReference>
<protein>
    <submittedName>
        <fullName evidence="2">Uncharacterized protein</fullName>
    </submittedName>
</protein>
<evidence type="ECO:0000313" key="3">
    <source>
        <dbReference type="Proteomes" id="UP001153269"/>
    </source>
</evidence>
<feature type="region of interest" description="Disordered" evidence="1">
    <location>
        <begin position="80"/>
        <end position="113"/>
    </location>
</feature>
<dbReference type="AlphaFoldDB" id="A0A9N7UDR1"/>
<gene>
    <name evidence="2" type="ORF">PLEPLA_LOCUS17523</name>
</gene>
<comment type="caution">
    <text evidence="2">The sequence shown here is derived from an EMBL/GenBank/DDBJ whole genome shotgun (WGS) entry which is preliminary data.</text>
</comment>
<feature type="compositionally biased region" description="Basic and acidic residues" evidence="1">
    <location>
        <begin position="80"/>
        <end position="92"/>
    </location>
</feature>
<dbReference type="EMBL" id="CADEAL010001147">
    <property type="protein sequence ID" value="CAB1429545.1"/>
    <property type="molecule type" value="Genomic_DNA"/>
</dbReference>
<evidence type="ECO:0000256" key="1">
    <source>
        <dbReference type="SAM" id="MobiDB-lite"/>
    </source>
</evidence>
<organism evidence="2 3">
    <name type="scientific">Pleuronectes platessa</name>
    <name type="common">European plaice</name>
    <dbReference type="NCBI Taxonomy" id="8262"/>
    <lineage>
        <taxon>Eukaryota</taxon>
        <taxon>Metazoa</taxon>
        <taxon>Chordata</taxon>
        <taxon>Craniata</taxon>
        <taxon>Vertebrata</taxon>
        <taxon>Euteleostomi</taxon>
        <taxon>Actinopterygii</taxon>
        <taxon>Neopterygii</taxon>
        <taxon>Teleostei</taxon>
        <taxon>Neoteleostei</taxon>
        <taxon>Acanthomorphata</taxon>
        <taxon>Carangaria</taxon>
        <taxon>Pleuronectiformes</taxon>
        <taxon>Pleuronectoidei</taxon>
        <taxon>Pleuronectidae</taxon>
        <taxon>Pleuronectes</taxon>
    </lineage>
</organism>